<feature type="transmembrane region" description="Helical" evidence="4">
    <location>
        <begin position="260"/>
        <end position="284"/>
    </location>
</feature>
<dbReference type="AlphaFoldDB" id="A0A6J2VDL9"/>
<evidence type="ECO:0000256" key="5">
    <source>
        <dbReference type="SAM" id="SignalP"/>
    </source>
</evidence>
<feature type="signal peptide" evidence="5">
    <location>
        <begin position="1"/>
        <end position="20"/>
    </location>
</feature>
<gene>
    <name evidence="8" type="primary">LOC115811711</name>
</gene>
<dbReference type="SMART" id="SM00409">
    <property type="entry name" value="IG"/>
    <property type="match status" value="2"/>
</dbReference>
<dbReference type="PANTHER" id="PTHR11860:SF87">
    <property type="entry name" value="CMRF35-LIKE MOLECULE 8"/>
    <property type="match status" value="1"/>
</dbReference>
<evidence type="ECO:0000313" key="7">
    <source>
        <dbReference type="Proteomes" id="UP000504632"/>
    </source>
</evidence>
<reference evidence="8" key="1">
    <citation type="submission" date="2025-08" db="UniProtKB">
        <authorList>
            <consortium name="RefSeq"/>
        </authorList>
    </citation>
    <scope>IDENTIFICATION</scope>
</reference>
<dbReference type="InterPro" id="IPR013783">
    <property type="entry name" value="Ig-like_fold"/>
</dbReference>
<dbReference type="GO" id="GO:0004888">
    <property type="term" value="F:transmembrane signaling receptor activity"/>
    <property type="evidence" value="ECO:0007669"/>
    <property type="project" value="TreeGrafter"/>
</dbReference>
<dbReference type="PROSITE" id="PS50835">
    <property type="entry name" value="IG_LIKE"/>
    <property type="match status" value="1"/>
</dbReference>
<sequence length="332" mass="37134">MASVFLYGLVLFFKLQGTLCIVSAVGELVVLEGQSVSIPCHYNSQYIHHVKYWCQGKLINFCTTLARTDDPNVISSGNGRVSIIDDPAQHVFTVTMRELKEADSGWYWCGVEVGNMWTADVTESLHIKVIHGMSVLHSRVSGEEGSSVDIQCLYSEKHRESPKKWCRNGDLSSCVVTDSSGTYISRSVIITDNKSGAFTVTMKGLERKDTGWYWCAAGQQQVSIHVSVTLRPTTAAPTQDIKLTTAHPPTAMESHSHHVWTSPLLFCGAALLVVTVILIAFKVWEKYRKRHKQRCTEEPNTSLMVYPVRDRGWKNTTSLVFLNSSNQQEQMS</sequence>
<keyword evidence="2 4" id="KW-0812">Transmembrane</keyword>
<dbReference type="SUPFAM" id="SSF48726">
    <property type="entry name" value="Immunoglobulin"/>
    <property type="match status" value="2"/>
</dbReference>
<dbReference type="GO" id="GO:0005886">
    <property type="term" value="C:plasma membrane"/>
    <property type="evidence" value="ECO:0007669"/>
    <property type="project" value="TreeGrafter"/>
</dbReference>
<dbReference type="RefSeq" id="XP_030629898.1">
    <property type="nucleotide sequence ID" value="XM_030774038.1"/>
</dbReference>
<dbReference type="InterPro" id="IPR003599">
    <property type="entry name" value="Ig_sub"/>
</dbReference>
<keyword evidence="5" id="KW-0732">Signal</keyword>
<evidence type="ECO:0000256" key="2">
    <source>
        <dbReference type="ARBA" id="ARBA00022692"/>
    </source>
</evidence>
<dbReference type="InterPro" id="IPR036179">
    <property type="entry name" value="Ig-like_dom_sf"/>
</dbReference>
<keyword evidence="7" id="KW-1185">Reference proteome</keyword>
<dbReference type="InterPro" id="IPR013106">
    <property type="entry name" value="Ig_V-set"/>
</dbReference>
<evidence type="ECO:0000256" key="3">
    <source>
        <dbReference type="ARBA" id="ARBA00023136"/>
    </source>
</evidence>
<dbReference type="InterPro" id="IPR007110">
    <property type="entry name" value="Ig-like_dom"/>
</dbReference>
<dbReference type="CDD" id="cd05716">
    <property type="entry name" value="IgV_pIgR_like"/>
    <property type="match status" value="2"/>
</dbReference>
<keyword evidence="4" id="KW-1133">Transmembrane helix</keyword>
<dbReference type="Gene3D" id="2.60.40.10">
    <property type="entry name" value="Immunoglobulins"/>
    <property type="match status" value="2"/>
</dbReference>
<dbReference type="GeneID" id="115811711"/>
<feature type="chain" id="PRO_5026908316" evidence="5">
    <location>
        <begin position="21"/>
        <end position="332"/>
    </location>
</feature>
<name>A0A6J2VDL9_CHACN</name>
<dbReference type="Pfam" id="PF07686">
    <property type="entry name" value="V-set"/>
    <property type="match status" value="2"/>
</dbReference>
<evidence type="ECO:0000259" key="6">
    <source>
        <dbReference type="PROSITE" id="PS50835"/>
    </source>
</evidence>
<evidence type="ECO:0000313" key="8">
    <source>
        <dbReference type="RefSeq" id="XP_030629898.1"/>
    </source>
</evidence>
<proteinExistence type="predicted"/>
<dbReference type="InterPro" id="IPR050671">
    <property type="entry name" value="CD300_family_receptors"/>
</dbReference>
<dbReference type="PANTHER" id="PTHR11860">
    <property type="entry name" value="POLYMERIC-IMMUNOGLOBULIN RECEPTOR"/>
    <property type="match status" value="1"/>
</dbReference>
<evidence type="ECO:0000256" key="4">
    <source>
        <dbReference type="SAM" id="Phobius"/>
    </source>
</evidence>
<protein>
    <submittedName>
        <fullName evidence="8">CMRF35-like molecule 8 isoform X2</fullName>
    </submittedName>
</protein>
<comment type="subcellular location">
    <subcellularLocation>
        <location evidence="1">Membrane</location>
    </subcellularLocation>
</comment>
<organism evidence="7 8">
    <name type="scientific">Chanos chanos</name>
    <name type="common">Milkfish</name>
    <name type="synonym">Mugil chanos</name>
    <dbReference type="NCBI Taxonomy" id="29144"/>
    <lineage>
        <taxon>Eukaryota</taxon>
        <taxon>Metazoa</taxon>
        <taxon>Chordata</taxon>
        <taxon>Craniata</taxon>
        <taxon>Vertebrata</taxon>
        <taxon>Euteleostomi</taxon>
        <taxon>Actinopterygii</taxon>
        <taxon>Neopterygii</taxon>
        <taxon>Teleostei</taxon>
        <taxon>Ostariophysi</taxon>
        <taxon>Gonorynchiformes</taxon>
        <taxon>Chanidae</taxon>
        <taxon>Chanos</taxon>
    </lineage>
</organism>
<keyword evidence="3 4" id="KW-0472">Membrane</keyword>
<dbReference type="Proteomes" id="UP000504632">
    <property type="component" value="Chromosome 5"/>
</dbReference>
<evidence type="ECO:0000256" key="1">
    <source>
        <dbReference type="ARBA" id="ARBA00004370"/>
    </source>
</evidence>
<accession>A0A6J2VDL9</accession>
<feature type="domain" description="Ig-like" evidence="6">
    <location>
        <begin position="144"/>
        <end position="225"/>
    </location>
</feature>